<reference evidence="2" key="1">
    <citation type="submission" date="2021-01" db="EMBL/GenBank/DDBJ databases">
        <authorList>
            <person name="Corre E."/>
            <person name="Pelletier E."/>
            <person name="Niang G."/>
            <person name="Scheremetjew M."/>
            <person name="Finn R."/>
            <person name="Kale V."/>
            <person name="Holt S."/>
            <person name="Cochrane G."/>
            <person name="Meng A."/>
            <person name="Brown T."/>
            <person name="Cohen L."/>
        </authorList>
    </citation>
    <scope>NUCLEOTIDE SEQUENCE</scope>
    <source>
        <strain evidence="2">Fehren 1</strain>
    </source>
</reference>
<protein>
    <recommendedName>
        <fullName evidence="3">SEC63 domain-containing protein</fullName>
    </recommendedName>
</protein>
<gene>
    <name evidence="2" type="ORF">FEHR0123_LOCUS9067</name>
</gene>
<evidence type="ECO:0000313" key="2">
    <source>
        <dbReference type="EMBL" id="CAE0314143.1"/>
    </source>
</evidence>
<dbReference type="AlphaFoldDB" id="A0A7S3MQ12"/>
<evidence type="ECO:0000256" key="1">
    <source>
        <dbReference type="SAM" id="MobiDB-lite"/>
    </source>
</evidence>
<feature type="region of interest" description="Disordered" evidence="1">
    <location>
        <begin position="300"/>
        <end position="319"/>
    </location>
</feature>
<sequence>MGGLEMTEENVRKVLLAMPPEQQRALAEEGDALKRQLLQKKENEKEAALFRAEMNKNAEERGLPTEADGEHLTKKVIAFLNGGTAESIGPIPNSYVLAALASSPYLVKLAVADAKASEIDAKALNVDLDAIEARLCSLDVEGFRASDDTTRPPFVRRTLLLLLAHLYSKRMGDELKVSETTVRAQKAVVARTTKLAEMLYRYSLHNRWVKAALTTSELLALLTNGLWDVSDPDCKAVQAARMTEVGLKMPKLKMAVSATDARPGQKVTVKAEVYRLHVYDEKQAAEIAADSEAASAAMEKAAAERAAKGQPSGATPLSEPTEGWWLIGEAVRGDGLALGGTPIHMDEGTKHNALVGCVPLAATLTQPTMFGEFSFEAPDTPGEYKVMVHVRSTGCVGADIRKKVTFKVLPAIFVKKAPTTKTSDAGEIGEDEEPPPLEGDEPPPLMAAA</sequence>
<evidence type="ECO:0008006" key="3">
    <source>
        <dbReference type="Google" id="ProtNLM"/>
    </source>
</evidence>
<accession>A0A7S3MQ12</accession>
<feature type="region of interest" description="Disordered" evidence="1">
    <location>
        <begin position="419"/>
        <end position="449"/>
    </location>
</feature>
<proteinExistence type="predicted"/>
<name>A0A7S3MQ12_9SPIT</name>
<feature type="compositionally biased region" description="Acidic residues" evidence="1">
    <location>
        <begin position="427"/>
        <end position="441"/>
    </location>
</feature>
<organism evidence="2">
    <name type="scientific">Favella ehrenbergii</name>
    <dbReference type="NCBI Taxonomy" id="182087"/>
    <lineage>
        <taxon>Eukaryota</taxon>
        <taxon>Sar</taxon>
        <taxon>Alveolata</taxon>
        <taxon>Ciliophora</taxon>
        <taxon>Intramacronucleata</taxon>
        <taxon>Spirotrichea</taxon>
        <taxon>Choreotrichia</taxon>
        <taxon>Tintinnida</taxon>
        <taxon>Xystonellidae</taxon>
        <taxon>Favella</taxon>
    </lineage>
</organism>
<dbReference type="Gene3D" id="2.60.40.150">
    <property type="entry name" value="C2 domain"/>
    <property type="match status" value="1"/>
</dbReference>
<dbReference type="InterPro" id="IPR035892">
    <property type="entry name" value="C2_domain_sf"/>
</dbReference>
<dbReference type="EMBL" id="HBIE01030210">
    <property type="protein sequence ID" value="CAE0314143.1"/>
    <property type="molecule type" value="Transcribed_RNA"/>
</dbReference>